<proteinExistence type="predicted"/>
<dbReference type="KEGG" id="ftj:FTUN_6200"/>
<dbReference type="EMBL" id="CP053452">
    <property type="protein sequence ID" value="QJW98605.1"/>
    <property type="molecule type" value="Genomic_DNA"/>
</dbReference>
<keyword evidence="1" id="KW-0732">Signal</keyword>
<gene>
    <name evidence="3" type="ORF">FTUN_6200</name>
</gene>
<sequence>MVRTYTVAALALVAAVGAGPGAADPRQPLEYAPAPVDNPLKGLVPYQADVRTAFPHSLEFTYLPYSALVTGADAFDWRPLDRALDDIAGRGHQAVFRIFLEYPNKTGAVPAFLLKGGLKVTKWRSAESDGGAIETPDYADKNLRKSLTGFIAALGKRYDGDPRVGFVTAGLLGLWGEWHTYPREELFASTAVQIEVLDAYEAAFKVTPVLLRYPVGAKDDKRAANADRRFGYHDDSFAWATLDTGRRADDWFYMAALKAAGPDAENKWKTCPIGGEIRPEAWGRVFDRAPGHVQIQNFRTCVEATHVTWLMDSGMFAKKQGAERVRRAEEEVRRMGYEFHAPAVTIGDVQKGQLSVRLELENRGVAPFYYDWKPEWGLLADGAAVKAFAGTGKLTGLLPGAKPRVWAETLDVSGVRAGRYALAVRVPNPLKGGKPVRFANTTQAAAGWLALGEVRVP</sequence>
<dbReference type="Pfam" id="PF16116">
    <property type="entry name" value="DUF4832"/>
    <property type="match status" value="1"/>
</dbReference>
<evidence type="ECO:0000313" key="3">
    <source>
        <dbReference type="EMBL" id="QJW98605.1"/>
    </source>
</evidence>
<evidence type="ECO:0000256" key="1">
    <source>
        <dbReference type="SAM" id="SignalP"/>
    </source>
</evidence>
<feature type="chain" id="PRO_5027110892" description="DUF4832 domain-containing protein" evidence="1">
    <location>
        <begin position="24"/>
        <end position="457"/>
    </location>
</feature>
<evidence type="ECO:0000259" key="2">
    <source>
        <dbReference type="Pfam" id="PF16116"/>
    </source>
</evidence>
<dbReference type="RefSeq" id="WP_171473742.1">
    <property type="nucleotide sequence ID" value="NZ_CP053452.2"/>
</dbReference>
<dbReference type="Proteomes" id="UP000503447">
    <property type="component" value="Chromosome"/>
</dbReference>
<feature type="domain" description="DUF4832" evidence="2">
    <location>
        <begin position="229"/>
        <end position="440"/>
    </location>
</feature>
<protein>
    <recommendedName>
        <fullName evidence="2">DUF4832 domain-containing protein</fullName>
    </recommendedName>
</protein>
<organism evidence="3 4">
    <name type="scientific">Frigoriglobus tundricola</name>
    <dbReference type="NCBI Taxonomy" id="2774151"/>
    <lineage>
        <taxon>Bacteria</taxon>
        <taxon>Pseudomonadati</taxon>
        <taxon>Planctomycetota</taxon>
        <taxon>Planctomycetia</taxon>
        <taxon>Gemmatales</taxon>
        <taxon>Gemmataceae</taxon>
        <taxon>Frigoriglobus</taxon>
    </lineage>
</organism>
<name>A0A6M5YXA6_9BACT</name>
<evidence type="ECO:0000313" key="4">
    <source>
        <dbReference type="Proteomes" id="UP000503447"/>
    </source>
</evidence>
<dbReference type="AlphaFoldDB" id="A0A6M5YXA6"/>
<accession>A0A6M5YXA6</accession>
<keyword evidence="4" id="KW-1185">Reference proteome</keyword>
<feature type="signal peptide" evidence="1">
    <location>
        <begin position="1"/>
        <end position="23"/>
    </location>
</feature>
<dbReference type="Gene3D" id="3.20.20.80">
    <property type="entry name" value="Glycosidases"/>
    <property type="match status" value="1"/>
</dbReference>
<dbReference type="InterPro" id="IPR032267">
    <property type="entry name" value="DUF4832"/>
</dbReference>
<reference evidence="4" key="1">
    <citation type="submission" date="2020-05" db="EMBL/GenBank/DDBJ databases">
        <title>Frigoriglobus tundricola gen. nov., sp. nov., a psychrotolerant cellulolytic planctomycete of the family Gemmataceae with two divergent copies of 16S rRNA gene.</title>
        <authorList>
            <person name="Kulichevskaya I.S."/>
            <person name="Ivanova A.A."/>
            <person name="Naumoff D.G."/>
            <person name="Beletsky A.V."/>
            <person name="Rijpstra W.I.C."/>
            <person name="Sinninghe Damste J.S."/>
            <person name="Mardanov A.V."/>
            <person name="Ravin N.V."/>
            <person name="Dedysh S.N."/>
        </authorList>
    </citation>
    <scope>NUCLEOTIDE SEQUENCE [LARGE SCALE GENOMIC DNA]</scope>
    <source>
        <strain evidence="4">PL17</strain>
    </source>
</reference>